<accession>A0A7W9NKP4</accession>
<keyword evidence="1" id="KW-0805">Transcription regulation</keyword>
<keyword evidence="2 4" id="KW-0238">DNA-binding</keyword>
<evidence type="ECO:0000313" key="6">
    <source>
        <dbReference type="EMBL" id="MBB5896240.1"/>
    </source>
</evidence>
<comment type="caution">
    <text evidence="6">The sequence shown here is derived from an EMBL/GenBank/DDBJ whole genome shotgun (WGS) entry which is preliminary data.</text>
</comment>
<dbReference type="InterPro" id="IPR001647">
    <property type="entry name" value="HTH_TetR"/>
</dbReference>
<dbReference type="InterPro" id="IPR036271">
    <property type="entry name" value="Tet_transcr_reg_TetR-rel_C_sf"/>
</dbReference>
<reference evidence="6 7" key="1">
    <citation type="submission" date="2020-08" db="EMBL/GenBank/DDBJ databases">
        <title>Sequencing the genomes of 1000 actinobacteria strains.</title>
        <authorList>
            <person name="Klenk H.-P."/>
        </authorList>
    </citation>
    <scope>NUCLEOTIDE SEQUENCE [LARGE SCALE GENOMIC DNA]</scope>
    <source>
        <strain evidence="6 7">DSM 43851</strain>
    </source>
</reference>
<keyword evidence="3" id="KW-0804">Transcription</keyword>
<dbReference type="InterPro" id="IPR050109">
    <property type="entry name" value="HTH-type_TetR-like_transc_reg"/>
</dbReference>
<dbReference type="SUPFAM" id="SSF48498">
    <property type="entry name" value="Tetracyclin repressor-like, C-terminal domain"/>
    <property type="match status" value="1"/>
</dbReference>
<keyword evidence="7" id="KW-1185">Reference proteome</keyword>
<dbReference type="SUPFAM" id="SSF46689">
    <property type="entry name" value="Homeodomain-like"/>
    <property type="match status" value="1"/>
</dbReference>
<feature type="DNA-binding region" description="H-T-H motif" evidence="4">
    <location>
        <begin position="31"/>
        <end position="50"/>
    </location>
</feature>
<dbReference type="AlphaFoldDB" id="A0A7W9NKP4"/>
<proteinExistence type="predicted"/>
<dbReference type="InterPro" id="IPR009057">
    <property type="entry name" value="Homeodomain-like_sf"/>
</dbReference>
<dbReference type="Gene3D" id="1.10.357.10">
    <property type="entry name" value="Tetracycline Repressor, domain 2"/>
    <property type="match status" value="1"/>
</dbReference>
<protein>
    <submittedName>
        <fullName evidence="6">AcrR family transcriptional regulator</fullName>
    </submittedName>
</protein>
<dbReference type="PANTHER" id="PTHR30055:SF234">
    <property type="entry name" value="HTH-TYPE TRANSCRIPTIONAL REGULATOR BETI"/>
    <property type="match status" value="1"/>
</dbReference>
<evidence type="ECO:0000313" key="7">
    <source>
        <dbReference type="Proteomes" id="UP000585638"/>
    </source>
</evidence>
<organism evidence="6 7">
    <name type="scientific">Kutzneria kofuensis</name>
    <dbReference type="NCBI Taxonomy" id="103725"/>
    <lineage>
        <taxon>Bacteria</taxon>
        <taxon>Bacillati</taxon>
        <taxon>Actinomycetota</taxon>
        <taxon>Actinomycetes</taxon>
        <taxon>Pseudonocardiales</taxon>
        <taxon>Pseudonocardiaceae</taxon>
        <taxon>Kutzneria</taxon>
    </lineage>
</organism>
<dbReference type="Proteomes" id="UP000585638">
    <property type="component" value="Unassembled WGS sequence"/>
</dbReference>
<evidence type="ECO:0000256" key="4">
    <source>
        <dbReference type="PROSITE-ProRule" id="PRU00335"/>
    </source>
</evidence>
<feature type="domain" description="HTH tetR-type" evidence="5">
    <location>
        <begin position="8"/>
        <end position="68"/>
    </location>
</feature>
<dbReference type="Pfam" id="PF13305">
    <property type="entry name" value="TetR_C_33"/>
    <property type="match status" value="1"/>
</dbReference>
<dbReference type="PROSITE" id="PS50977">
    <property type="entry name" value="HTH_TETR_2"/>
    <property type="match status" value="1"/>
</dbReference>
<dbReference type="Pfam" id="PF00440">
    <property type="entry name" value="TetR_N"/>
    <property type="match status" value="1"/>
</dbReference>
<dbReference type="PANTHER" id="PTHR30055">
    <property type="entry name" value="HTH-TYPE TRANSCRIPTIONAL REGULATOR RUTR"/>
    <property type="match status" value="1"/>
</dbReference>
<evidence type="ECO:0000256" key="3">
    <source>
        <dbReference type="ARBA" id="ARBA00023163"/>
    </source>
</evidence>
<dbReference type="GO" id="GO:0003700">
    <property type="term" value="F:DNA-binding transcription factor activity"/>
    <property type="evidence" value="ECO:0007669"/>
    <property type="project" value="TreeGrafter"/>
</dbReference>
<evidence type="ECO:0000256" key="1">
    <source>
        <dbReference type="ARBA" id="ARBA00023015"/>
    </source>
</evidence>
<evidence type="ECO:0000256" key="2">
    <source>
        <dbReference type="ARBA" id="ARBA00023125"/>
    </source>
</evidence>
<dbReference type="PRINTS" id="PR00455">
    <property type="entry name" value="HTHTETR"/>
</dbReference>
<dbReference type="EMBL" id="JACHIR010000001">
    <property type="protein sequence ID" value="MBB5896240.1"/>
    <property type="molecule type" value="Genomic_DNA"/>
</dbReference>
<dbReference type="GO" id="GO:0000976">
    <property type="term" value="F:transcription cis-regulatory region binding"/>
    <property type="evidence" value="ECO:0007669"/>
    <property type="project" value="TreeGrafter"/>
</dbReference>
<evidence type="ECO:0000259" key="5">
    <source>
        <dbReference type="PROSITE" id="PS50977"/>
    </source>
</evidence>
<name>A0A7W9NKP4_9PSEU</name>
<dbReference type="InterPro" id="IPR025996">
    <property type="entry name" value="MT1864/Rv1816-like_C"/>
</dbReference>
<sequence length="212" mass="23006">MSPRRADPRTAAALVEAAAELLAAEGPPALSTRRLAAMVGASTSAVYTHFGGMDGLVRAVVHEGFSRLHDRLALVAPTEDPVTDLILLAHAYRATAQQHPHLYAVMYGTAAVDGFSPNDDDRQLARYTLSCLVSAVRRAMAARRLRHADPHLVARQLWITLHGLVTLELGRYLADPHDAGTCHDAQLRTFLLGAGDRAEEIERSLATAHRRP</sequence>
<gene>
    <name evidence="6" type="ORF">BJ998_007436</name>
</gene>
<dbReference type="RefSeq" id="WP_184867927.1">
    <property type="nucleotide sequence ID" value="NZ_JACHIR010000001.1"/>
</dbReference>